<comment type="subcellular location">
    <subcellularLocation>
        <location evidence="1">Membrane</location>
        <topology evidence="1">Multi-pass membrane protein</topology>
    </subcellularLocation>
</comment>
<feature type="transmembrane region" description="Helical" evidence="6">
    <location>
        <begin position="108"/>
        <end position="127"/>
    </location>
</feature>
<feature type="region of interest" description="Disordered" evidence="5">
    <location>
        <begin position="223"/>
        <end position="256"/>
    </location>
</feature>
<dbReference type="InterPro" id="IPR035952">
    <property type="entry name" value="Rhomboid-like_sf"/>
</dbReference>
<dbReference type="Pfam" id="PF20216">
    <property type="entry name" value="DUF6576"/>
    <property type="match status" value="1"/>
</dbReference>
<feature type="domain" description="DUF6576" evidence="7">
    <location>
        <begin position="254"/>
        <end position="284"/>
    </location>
</feature>
<keyword evidence="4 6" id="KW-0472">Membrane</keyword>
<sequence length="292" mass="32676">MSRRFRAAPGGRGPTDPWFRLGSLDVNTTMLVVLLSVAAFVVFAVEPVTKPIMWSLVLDPEAVLRGQLWRVVTWPVAYPSISFWSVLTLFFFWYFGNDLEVNDLGRSRMLRFLIGVTLVLGLLNVALAALLPITGLLFGLDEVQIIVLLAWIAEHPHRRFMFNVPAWMFGVVIVGIQVLSLLGYRMWFELLNLLLGIVLCSLVARSVGLLTAYSWVPSATRRTSRRQGRGRQSGRATSSGPTVVVGPWGPPPSKHQARMDALLDKIHESGTESLSDAERRELLELRDRLRGN</sequence>
<evidence type="ECO:0000256" key="1">
    <source>
        <dbReference type="ARBA" id="ARBA00004141"/>
    </source>
</evidence>
<feature type="transmembrane region" description="Helical" evidence="6">
    <location>
        <begin position="133"/>
        <end position="152"/>
    </location>
</feature>
<keyword evidence="3 6" id="KW-1133">Transmembrane helix</keyword>
<name>A0A2P2C3U7_9ZZZZ</name>
<keyword evidence="2 6" id="KW-0812">Transmembrane</keyword>
<proteinExistence type="predicted"/>
<dbReference type="AlphaFoldDB" id="A0A2P2C3U7"/>
<evidence type="ECO:0000256" key="4">
    <source>
        <dbReference type="ARBA" id="ARBA00023136"/>
    </source>
</evidence>
<evidence type="ECO:0000259" key="7">
    <source>
        <dbReference type="Pfam" id="PF20216"/>
    </source>
</evidence>
<dbReference type="SUPFAM" id="SSF144091">
    <property type="entry name" value="Rhomboid-like"/>
    <property type="match status" value="1"/>
</dbReference>
<feature type="transmembrane region" description="Helical" evidence="6">
    <location>
        <begin position="193"/>
        <end position="216"/>
    </location>
</feature>
<protein>
    <recommendedName>
        <fullName evidence="7">DUF6576 domain-containing protein</fullName>
    </recommendedName>
</protein>
<evidence type="ECO:0000256" key="5">
    <source>
        <dbReference type="SAM" id="MobiDB-lite"/>
    </source>
</evidence>
<dbReference type="EMBL" id="CZKA01000029">
    <property type="protein sequence ID" value="CUR56654.1"/>
    <property type="molecule type" value="Genomic_DNA"/>
</dbReference>
<evidence type="ECO:0000256" key="2">
    <source>
        <dbReference type="ARBA" id="ARBA00022692"/>
    </source>
</evidence>
<dbReference type="InterPro" id="IPR046483">
    <property type="entry name" value="DUF6576"/>
</dbReference>
<feature type="transmembrane region" description="Helical" evidence="6">
    <location>
        <begin position="76"/>
        <end position="96"/>
    </location>
</feature>
<dbReference type="GO" id="GO:0016020">
    <property type="term" value="C:membrane"/>
    <property type="evidence" value="ECO:0007669"/>
    <property type="project" value="UniProtKB-SubCell"/>
</dbReference>
<organism evidence="8">
    <name type="scientific">metagenome</name>
    <dbReference type="NCBI Taxonomy" id="256318"/>
    <lineage>
        <taxon>unclassified sequences</taxon>
        <taxon>metagenomes</taxon>
    </lineage>
</organism>
<accession>A0A2P2C3U7</accession>
<feature type="compositionally biased region" description="Low complexity" evidence="5">
    <location>
        <begin position="233"/>
        <end position="247"/>
    </location>
</feature>
<evidence type="ECO:0000256" key="6">
    <source>
        <dbReference type="SAM" id="Phobius"/>
    </source>
</evidence>
<evidence type="ECO:0000256" key="3">
    <source>
        <dbReference type="ARBA" id="ARBA00022989"/>
    </source>
</evidence>
<evidence type="ECO:0000313" key="8">
    <source>
        <dbReference type="EMBL" id="CUR56654.1"/>
    </source>
</evidence>
<reference evidence="8" key="1">
    <citation type="submission" date="2015-08" db="EMBL/GenBank/DDBJ databases">
        <authorList>
            <person name="Babu N.S."/>
            <person name="Beckwith C.J."/>
            <person name="Beseler K.G."/>
            <person name="Brison A."/>
            <person name="Carone J.V."/>
            <person name="Caskin T.P."/>
            <person name="Diamond M."/>
            <person name="Durham M.E."/>
            <person name="Foxe J.M."/>
            <person name="Go M."/>
            <person name="Henderson B.A."/>
            <person name="Jones I.B."/>
            <person name="McGettigan J.A."/>
            <person name="Micheletti S.J."/>
            <person name="Nasrallah M.E."/>
            <person name="Ortiz D."/>
            <person name="Piller C.R."/>
            <person name="Privatt S.R."/>
            <person name="Schneider S.L."/>
            <person name="Sharp S."/>
            <person name="Smith T.C."/>
            <person name="Stanton J.D."/>
            <person name="Ullery H.E."/>
            <person name="Wilson R.J."/>
            <person name="Serrano M.G."/>
            <person name="Buck G."/>
            <person name="Lee V."/>
            <person name="Wang Y."/>
            <person name="Carvalho R."/>
            <person name="Voegtly L."/>
            <person name="Shi R."/>
            <person name="Duckworth R."/>
            <person name="Johnson A."/>
            <person name="Loviza R."/>
            <person name="Walstead R."/>
            <person name="Shah Z."/>
            <person name="Kiflezghi M."/>
            <person name="Wade K."/>
            <person name="Ball S.L."/>
            <person name="Bradley K.W."/>
            <person name="Asai D.J."/>
            <person name="Bowman C.A."/>
            <person name="Russell D.A."/>
            <person name="Pope W.H."/>
            <person name="Jacobs-Sera D."/>
            <person name="Hendrix R.W."/>
            <person name="Hatfull G.F."/>
        </authorList>
    </citation>
    <scope>NUCLEOTIDE SEQUENCE</scope>
</reference>
<gene>
    <name evidence="8" type="ORF">NOCA2350111</name>
</gene>
<feature type="transmembrane region" description="Helical" evidence="6">
    <location>
        <begin position="21"/>
        <end position="45"/>
    </location>
</feature>
<feature type="transmembrane region" description="Helical" evidence="6">
    <location>
        <begin position="164"/>
        <end position="187"/>
    </location>
</feature>